<comment type="caution">
    <text evidence="7">The sequence shown here is derived from an EMBL/GenBank/DDBJ whole genome shotgun (WGS) entry which is preliminary data.</text>
</comment>
<dbReference type="PROSITE" id="PS51012">
    <property type="entry name" value="ABC_TM2"/>
    <property type="match status" value="1"/>
</dbReference>
<dbReference type="PIRSF" id="PIRSF006648">
    <property type="entry name" value="DrrB"/>
    <property type="match status" value="1"/>
</dbReference>
<dbReference type="Proteomes" id="UP000054874">
    <property type="component" value="Unassembled WGS sequence"/>
</dbReference>
<dbReference type="PRINTS" id="PR00164">
    <property type="entry name" value="ABC2TRNSPORT"/>
</dbReference>
<feature type="transmembrane region" description="Helical" evidence="5">
    <location>
        <begin position="52"/>
        <end position="77"/>
    </location>
</feature>
<keyword evidence="3 5" id="KW-1133">Transmembrane helix</keyword>
<dbReference type="PANTHER" id="PTHR43027">
    <property type="entry name" value="DOXORUBICIN RESISTANCE ABC TRANSPORTER PERMEASE PROTEIN DRRC-RELATED"/>
    <property type="match status" value="1"/>
</dbReference>
<dbReference type="InterPro" id="IPR052902">
    <property type="entry name" value="ABC-2_transporter"/>
</dbReference>
<comment type="similarity">
    <text evidence="5">Belongs to the ABC-2 integral membrane protein family.</text>
</comment>
<evidence type="ECO:0000256" key="1">
    <source>
        <dbReference type="ARBA" id="ARBA00004141"/>
    </source>
</evidence>
<name>A0A0V8QAG3_9FIRM</name>
<evidence type="ECO:0000256" key="3">
    <source>
        <dbReference type="ARBA" id="ARBA00022989"/>
    </source>
</evidence>
<dbReference type="InterPro" id="IPR000412">
    <property type="entry name" value="ABC_2_transport"/>
</dbReference>
<evidence type="ECO:0000259" key="6">
    <source>
        <dbReference type="PROSITE" id="PS51012"/>
    </source>
</evidence>
<proteinExistence type="inferred from homology"/>
<keyword evidence="2 5" id="KW-0812">Transmembrane</keyword>
<feature type="transmembrane region" description="Helical" evidence="5">
    <location>
        <begin position="21"/>
        <end position="40"/>
    </location>
</feature>
<dbReference type="InterPro" id="IPR047817">
    <property type="entry name" value="ABC2_TM_bact-type"/>
</dbReference>
<feature type="transmembrane region" description="Helical" evidence="5">
    <location>
        <begin position="167"/>
        <end position="186"/>
    </location>
</feature>
<comment type="subcellular location">
    <subcellularLocation>
        <location evidence="5">Cell membrane</location>
        <topology evidence="5">Multi-pass membrane protein</topology>
    </subcellularLocation>
    <subcellularLocation>
        <location evidence="1">Membrane</location>
        <topology evidence="1">Multi-pass membrane protein</topology>
    </subcellularLocation>
</comment>
<gene>
    <name evidence="7" type="ORF">ASU35_16190</name>
</gene>
<keyword evidence="5" id="KW-1003">Cell membrane</keyword>
<dbReference type="OrthoDB" id="9774758at2"/>
<keyword evidence="5" id="KW-0813">Transport</keyword>
<dbReference type="InterPro" id="IPR013525">
    <property type="entry name" value="ABC2_TM"/>
</dbReference>
<evidence type="ECO:0000256" key="4">
    <source>
        <dbReference type="ARBA" id="ARBA00023136"/>
    </source>
</evidence>
<dbReference type="GO" id="GO:0043190">
    <property type="term" value="C:ATP-binding cassette (ABC) transporter complex"/>
    <property type="evidence" value="ECO:0007669"/>
    <property type="project" value="InterPro"/>
</dbReference>
<dbReference type="RefSeq" id="WP_058354245.1">
    <property type="nucleotide sequence ID" value="NZ_CABMMD010000218.1"/>
</dbReference>
<protein>
    <recommendedName>
        <fullName evidence="5">Transport permease protein</fullName>
    </recommendedName>
</protein>
<keyword evidence="4 5" id="KW-0472">Membrane</keyword>
<dbReference type="STRING" id="290052.ASU35_16190"/>
<keyword evidence="8" id="KW-1185">Reference proteome</keyword>
<feature type="domain" description="ABC transmembrane type-2" evidence="6">
    <location>
        <begin position="20"/>
        <end position="246"/>
    </location>
</feature>
<dbReference type="PANTHER" id="PTHR43027:SF2">
    <property type="entry name" value="TRANSPORT PERMEASE PROTEIN"/>
    <property type="match status" value="1"/>
</dbReference>
<dbReference type="Pfam" id="PF01061">
    <property type="entry name" value="ABC2_membrane"/>
    <property type="match status" value="1"/>
</dbReference>
<evidence type="ECO:0000313" key="8">
    <source>
        <dbReference type="Proteomes" id="UP000054874"/>
    </source>
</evidence>
<dbReference type="AlphaFoldDB" id="A0A0V8QAG3"/>
<sequence length="246" mass="26733">MRSFLKLYSVEQKLFFRSADVFVFNLCMPVSAFILIALIGGGKMAGDSHMTYLQSAFASLVAVGICCSAFMSIPIVIVDYRDKKILKHFYCSPCSPAWILGADTLCSAIMAGISAILVSAVAVFGFGYRMEGNALHFAGAWLLTLVSMFSIGLMIASLCRTVKSMNVVTSLVYFPMLLLSGATIPYELFPKGLQRVTDVMPLTQGIKLMKAVSMDGALNSSIYIVILLVLITAICGIIALKAFRWE</sequence>
<evidence type="ECO:0000256" key="5">
    <source>
        <dbReference type="RuleBase" id="RU361157"/>
    </source>
</evidence>
<feature type="transmembrane region" description="Helical" evidence="5">
    <location>
        <begin position="98"/>
        <end position="128"/>
    </location>
</feature>
<organism evidence="7 8">
    <name type="scientific">Acetivibrio ethanolgignens</name>
    <dbReference type="NCBI Taxonomy" id="290052"/>
    <lineage>
        <taxon>Bacteria</taxon>
        <taxon>Bacillati</taxon>
        <taxon>Bacillota</taxon>
        <taxon>Clostridia</taxon>
        <taxon>Eubacteriales</taxon>
        <taxon>Oscillospiraceae</taxon>
        <taxon>Acetivibrio</taxon>
    </lineage>
</organism>
<feature type="transmembrane region" description="Helical" evidence="5">
    <location>
        <begin position="222"/>
        <end position="243"/>
    </location>
</feature>
<accession>A0A0V8QAG3</accession>
<dbReference type="GO" id="GO:0140359">
    <property type="term" value="F:ABC-type transporter activity"/>
    <property type="evidence" value="ECO:0007669"/>
    <property type="project" value="InterPro"/>
</dbReference>
<reference evidence="7 8" key="1">
    <citation type="submission" date="2015-11" db="EMBL/GenBank/DDBJ databases">
        <title>Butyribacter intestini gen. nov., sp. nov., a butyric acid-producing bacterium of the family Lachnospiraceae isolated from the human faeces.</title>
        <authorList>
            <person name="Zou Y."/>
            <person name="Xue W."/>
            <person name="Luo G."/>
            <person name="Lv M."/>
        </authorList>
    </citation>
    <scope>NUCLEOTIDE SEQUENCE [LARGE SCALE GENOMIC DNA]</scope>
    <source>
        <strain evidence="7 8">ACET-33324</strain>
    </source>
</reference>
<evidence type="ECO:0000256" key="2">
    <source>
        <dbReference type="ARBA" id="ARBA00022692"/>
    </source>
</evidence>
<feature type="transmembrane region" description="Helical" evidence="5">
    <location>
        <begin position="134"/>
        <end position="155"/>
    </location>
</feature>
<evidence type="ECO:0000313" key="7">
    <source>
        <dbReference type="EMBL" id="KSV57514.1"/>
    </source>
</evidence>
<dbReference type="EMBL" id="LNAM01000218">
    <property type="protein sequence ID" value="KSV57514.1"/>
    <property type="molecule type" value="Genomic_DNA"/>
</dbReference>